<proteinExistence type="inferred from homology"/>
<comment type="catalytic activity">
    <reaction evidence="3">
        <text>L-glutaminyl-[protein] + H2O = L-glutamyl-[protein] + NH4(+)</text>
        <dbReference type="Rhea" id="RHEA:16441"/>
        <dbReference type="Rhea" id="RHEA-COMP:10207"/>
        <dbReference type="Rhea" id="RHEA-COMP:10208"/>
        <dbReference type="ChEBI" id="CHEBI:15377"/>
        <dbReference type="ChEBI" id="CHEBI:28938"/>
        <dbReference type="ChEBI" id="CHEBI:29973"/>
        <dbReference type="ChEBI" id="CHEBI:30011"/>
        <dbReference type="EC" id="3.5.1.44"/>
    </reaction>
</comment>
<keyword evidence="1 3" id="KW-0145">Chemotaxis</keyword>
<dbReference type="PANTHER" id="PTHR35147">
    <property type="entry name" value="CHEMORECEPTOR GLUTAMINE DEAMIDASE CHED-RELATED"/>
    <property type="match status" value="1"/>
</dbReference>
<organism evidence="4 5">
    <name type="scientific">Sulfitobacter geojensis</name>
    <dbReference type="NCBI Taxonomy" id="1342299"/>
    <lineage>
        <taxon>Bacteria</taxon>
        <taxon>Pseudomonadati</taxon>
        <taxon>Pseudomonadota</taxon>
        <taxon>Alphaproteobacteria</taxon>
        <taxon>Rhodobacterales</taxon>
        <taxon>Roseobacteraceae</taxon>
        <taxon>Sulfitobacter</taxon>
    </lineage>
</organism>
<evidence type="ECO:0000256" key="1">
    <source>
        <dbReference type="ARBA" id="ARBA00022500"/>
    </source>
</evidence>
<comment type="similarity">
    <text evidence="3">Belongs to the CheD family.</text>
</comment>
<dbReference type="Pfam" id="PF03975">
    <property type="entry name" value="CheD"/>
    <property type="match status" value="1"/>
</dbReference>
<dbReference type="InterPro" id="IPR011324">
    <property type="entry name" value="Cytotoxic_necrot_fac-like_cat"/>
</dbReference>
<dbReference type="HAMAP" id="MF_01440">
    <property type="entry name" value="CheD"/>
    <property type="match status" value="1"/>
</dbReference>
<gene>
    <name evidence="3" type="primary">cheD</name>
    <name evidence="4" type="ORF">JQV55_03245</name>
</gene>
<dbReference type="CDD" id="cd16352">
    <property type="entry name" value="CheD"/>
    <property type="match status" value="1"/>
</dbReference>
<dbReference type="EMBL" id="JAFBRM010000001">
    <property type="protein sequence ID" value="MBM1712571.1"/>
    <property type="molecule type" value="Genomic_DNA"/>
</dbReference>
<evidence type="ECO:0000313" key="5">
    <source>
        <dbReference type="Proteomes" id="UP000732193"/>
    </source>
</evidence>
<dbReference type="InterPro" id="IPR038592">
    <property type="entry name" value="CheD-like_sf"/>
</dbReference>
<dbReference type="GO" id="GO:0050568">
    <property type="term" value="F:protein-glutamine glutaminase activity"/>
    <property type="evidence" value="ECO:0007669"/>
    <property type="project" value="UniProtKB-UniRule"/>
</dbReference>
<evidence type="ECO:0000313" key="4">
    <source>
        <dbReference type="EMBL" id="MBM1712571.1"/>
    </source>
</evidence>
<accession>A0AAE2VVL1</accession>
<comment type="caution">
    <text evidence="4">The sequence shown here is derived from an EMBL/GenBank/DDBJ whole genome shotgun (WGS) entry which is preliminary data.</text>
</comment>
<dbReference type="RefSeq" id="WP_064222103.1">
    <property type="nucleotide sequence ID" value="NZ_CANKZB010000001.1"/>
</dbReference>
<protein>
    <recommendedName>
        <fullName evidence="3">Probable chemoreceptor glutamine deamidase CheD</fullName>
        <ecNumber evidence="3">3.5.1.44</ecNumber>
    </recommendedName>
</protein>
<sequence length="171" mass="17867">MSKFVITQGEFKTSADPDTTISTLLGSCVACCLWDPIAAVGGMNHILLASTTRNAAKSDLAGVNAMELLINDLLKMGASRGRLLAKAFGGAQMIKGLSEIGPSNCAFAMNFLEMENITCVSSSLGGMLSRNVVFTPTTGAVRVKTHQSTEVEIVIPATPPAPACGNDLELF</sequence>
<comment type="function">
    <text evidence="3">Probably deamidates glutamine residues to glutamate on methyl-accepting chemotaxis receptors (MCPs), playing an important role in chemotaxis.</text>
</comment>
<dbReference type="Proteomes" id="UP000732193">
    <property type="component" value="Unassembled WGS sequence"/>
</dbReference>
<dbReference type="AlphaFoldDB" id="A0AAE2VVL1"/>
<dbReference type="SUPFAM" id="SSF64438">
    <property type="entry name" value="CNF1/YfiH-like putative cysteine hydrolases"/>
    <property type="match status" value="1"/>
</dbReference>
<keyword evidence="2 3" id="KW-0378">Hydrolase</keyword>
<dbReference type="GO" id="GO:0006935">
    <property type="term" value="P:chemotaxis"/>
    <property type="evidence" value="ECO:0007669"/>
    <property type="project" value="UniProtKB-UniRule"/>
</dbReference>
<dbReference type="PANTHER" id="PTHR35147:SF2">
    <property type="entry name" value="CHEMORECEPTOR GLUTAMINE DEAMIDASE CHED-RELATED"/>
    <property type="match status" value="1"/>
</dbReference>
<dbReference type="Gene3D" id="3.30.1330.200">
    <property type="match status" value="1"/>
</dbReference>
<name>A0AAE2VVL1_9RHOB</name>
<evidence type="ECO:0000256" key="2">
    <source>
        <dbReference type="ARBA" id="ARBA00022801"/>
    </source>
</evidence>
<dbReference type="InterPro" id="IPR005659">
    <property type="entry name" value="Chemorcpt_Glu_NH3ase_CheD"/>
</dbReference>
<dbReference type="EC" id="3.5.1.44" evidence="3"/>
<keyword evidence="5" id="KW-1185">Reference proteome</keyword>
<evidence type="ECO:0000256" key="3">
    <source>
        <dbReference type="HAMAP-Rule" id="MF_01440"/>
    </source>
</evidence>
<reference evidence="4 5" key="1">
    <citation type="submission" date="2021-01" db="EMBL/GenBank/DDBJ databases">
        <title>Diatom-associated Roseobacters Show Island Model of Population Structure.</title>
        <authorList>
            <person name="Qu L."/>
            <person name="Feng X."/>
            <person name="Chen Y."/>
            <person name="Li L."/>
            <person name="Wang X."/>
            <person name="Hu Z."/>
            <person name="Wang H."/>
            <person name="Luo H."/>
        </authorList>
    </citation>
    <scope>NUCLEOTIDE SEQUENCE [LARGE SCALE GENOMIC DNA]</scope>
    <source>
        <strain evidence="4 5">TR60-84</strain>
    </source>
</reference>